<dbReference type="Pfam" id="PF01497">
    <property type="entry name" value="Peripla_BP_2"/>
    <property type="match status" value="1"/>
</dbReference>
<feature type="domain" description="Fe/B12 periplasmic-binding" evidence="3">
    <location>
        <begin position="43"/>
        <end position="295"/>
    </location>
</feature>
<dbReference type="NCBIfam" id="NF038402">
    <property type="entry name" value="TroA_like"/>
    <property type="match status" value="1"/>
</dbReference>
<dbReference type="CDD" id="cd01144">
    <property type="entry name" value="BtuF"/>
    <property type="match status" value="1"/>
</dbReference>
<evidence type="ECO:0000256" key="1">
    <source>
        <dbReference type="ARBA" id="ARBA00022729"/>
    </source>
</evidence>
<name>A0A4R7K378_9GAMM</name>
<gene>
    <name evidence="4" type="ORF">DES49_0525</name>
</gene>
<dbReference type="InterPro" id="IPR050902">
    <property type="entry name" value="ABC_Transporter_SBP"/>
</dbReference>
<dbReference type="Gene3D" id="3.40.50.1980">
    <property type="entry name" value="Nitrogenase molybdenum iron protein domain"/>
    <property type="match status" value="2"/>
</dbReference>
<dbReference type="Proteomes" id="UP000295830">
    <property type="component" value="Unassembled WGS sequence"/>
</dbReference>
<dbReference type="InterPro" id="IPR002491">
    <property type="entry name" value="ABC_transptr_periplasmic_BD"/>
</dbReference>
<dbReference type="EMBL" id="SOAX01000001">
    <property type="protein sequence ID" value="TDT44423.1"/>
    <property type="molecule type" value="Genomic_DNA"/>
</dbReference>
<evidence type="ECO:0000256" key="2">
    <source>
        <dbReference type="SAM" id="SignalP"/>
    </source>
</evidence>
<feature type="chain" id="PRO_5020949974" evidence="2">
    <location>
        <begin position="24"/>
        <end position="295"/>
    </location>
</feature>
<evidence type="ECO:0000313" key="5">
    <source>
        <dbReference type="Proteomes" id="UP000295830"/>
    </source>
</evidence>
<organism evidence="4 5">
    <name type="scientific">Halospina denitrificans</name>
    <dbReference type="NCBI Taxonomy" id="332522"/>
    <lineage>
        <taxon>Bacteria</taxon>
        <taxon>Pseudomonadati</taxon>
        <taxon>Pseudomonadota</taxon>
        <taxon>Gammaproteobacteria</taxon>
        <taxon>Halospina</taxon>
    </lineage>
</organism>
<proteinExistence type="predicted"/>
<evidence type="ECO:0000313" key="4">
    <source>
        <dbReference type="EMBL" id="TDT44423.1"/>
    </source>
</evidence>
<dbReference type="RefSeq" id="WP_133734805.1">
    <property type="nucleotide sequence ID" value="NZ_SOAX01000001.1"/>
</dbReference>
<dbReference type="PANTHER" id="PTHR30535">
    <property type="entry name" value="VITAMIN B12-BINDING PROTEIN"/>
    <property type="match status" value="1"/>
</dbReference>
<sequence>MIPTLRAPISAVLLAAFSLSATAEVCVTDDRDREVCLDQSAERIVALSPGATELIWAAGAGDAVVGVVSYSDYPEEAKSVTSVGSHTRVDMEKLLSLKPDLVIAWATGNPKEQTDRLQELGQTLYFTEPRDFDTIASNIERLATLAGTEKAGNERAQTFRAGVDELRERYSDAPPVPVFYQVWDEPLMTINGEHFIHEVVELCGGENVFADLDRLVPRIDRESVLAADPEAIIAGGMGEENRDWLTAWEEYESLTATSRDNLFFVPPSTIQRPTPRLLEGGKTMCKKLEQARDRR</sequence>
<keyword evidence="5" id="KW-1185">Reference proteome</keyword>
<dbReference type="OrthoDB" id="6495095at2"/>
<dbReference type="GO" id="GO:0071281">
    <property type="term" value="P:cellular response to iron ion"/>
    <property type="evidence" value="ECO:0007669"/>
    <property type="project" value="TreeGrafter"/>
</dbReference>
<keyword evidence="1 2" id="KW-0732">Signal</keyword>
<dbReference type="PROSITE" id="PS50983">
    <property type="entry name" value="FE_B12_PBP"/>
    <property type="match status" value="1"/>
</dbReference>
<dbReference type="PANTHER" id="PTHR30535:SF34">
    <property type="entry name" value="MOLYBDATE-BINDING PROTEIN MOLA"/>
    <property type="match status" value="1"/>
</dbReference>
<accession>A0A4R7K378</accession>
<protein>
    <submittedName>
        <fullName evidence="4">Iron complex transport system substrate-binding protein</fullName>
    </submittedName>
</protein>
<comment type="caution">
    <text evidence="4">The sequence shown here is derived from an EMBL/GenBank/DDBJ whole genome shotgun (WGS) entry which is preliminary data.</text>
</comment>
<dbReference type="AlphaFoldDB" id="A0A4R7K378"/>
<dbReference type="InterPro" id="IPR054828">
    <property type="entry name" value="Vit_B12_bind_prot"/>
</dbReference>
<dbReference type="SUPFAM" id="SSF53807">
    <property type="entry name" value="Helical backbone' metal receptor"/>
    <property type="match status" value="1"/>
</dbReference>
<reference evidence="4 5" key="1">
    <citation type="submission" date="2019-03" db="EMBL/GenBank/DDBJ databases">
        <title>Genomic Encyclopedia of Type Strains, Phase IV (KMG-IV): sequencing the most valuable type-strain genomes for metagenomic binning, comparative biology and taxonomic classification.</title>
        <authorList>
            <person name="Goeker M."/>
        </authorList>
    </citation>
    <scope>NUCLEOTIDE SEQUENCE [LARGE SCALE GENOMIC DNA]</scope>
    <source>
        <strain evidence="4 5">DSM 15505</strain>
    </source>
</reference>
<feature type="signal peptide" evidence="2">
    <location>
        <begin position="1"/>
        <end position="23"/>
    </location>
</feature>
<evidence type="ECO:0000259" key="3">
    <source>
        <dbReference type="PROSITE" id="PS50983"/>
    </source>
</evidence>